<gene>
    <name evidence="2" type="ORF">Pen02_17170</name>
</gene>
<accession>A0ABQ4DWE6</accession>
<evidence type="ECO:0000256" key="1">
    <source>
        <dbReference type="SAM" id="MobiDB-lite"/>
    </source>
</evidence>
<organism evidence="2 3">
    <name type="scientific">Plantactinospora endophytica</name>
    <dbReference type="NCBI Taxonomy" id="673535"/>
    <lineage>
        <taxon>Bacteria</taxon>
        <taxon>Bacillati</taxon>
        <taxon>Actinomycetota</taxon>
        <taxon>Actinomycetes</taxon>
        <taxon>Micromonosporales</taxon>
        <taxon>Micromonosporaceae</taxon>
        <taxon>Plantactinospora</taxon>
    </lineage>
</organism>
<proteinExistence type="predicted"/>
<reference evidence="2 3" key="1">
    <citation type="submission" date="2021-01" db="EMBL/GenBank/DDBJ databases">
        <title>Whole genome shotgun sequence of Plantactinospora endophytica NBRC 110450.</title>
        <authorList>
            <person name="Komaki H."/>
            <person name="Tamura T."/>
        </authorList>
    </citation>
    <scope>NUCLEOTIDE SEQUENCE [LARGE SCALE GENOMIC DNA]</scope>
    <source>
        <strain evidence="2 3">NBRC 110450</strain>
    </source>
</reference>
<keyword evidence="3" id="KW-1185">Reference proteome</keyword>
<dbReference type="EMBL" id="BONW01000005">
    <property type="protein sequence ID" value="GIG86781.1"/>
    <property type="molecule type" value="Genomic_DNA"/>
</dbReference>
<dbReference type="Proteomes" id="UP000646749">
    <property type="component" value="Unassembled WGS sequence"/>
</dbReference>
<feature type="compositionally biased region" description="Low complexity" evidence="1">
    <location>
        <begin position="37"/>
        <end position="47"/>
    </location>
</feature>
<evidence type="ECO:0000313" key="3">
    <source>
        <dbReference type="Proteomes" id="UP000646749"/>
    </source>
</evidence>
<comment type="caution">
    <text evidence="2">The sequence shown here is derived from an EMBL/GenBank/DDBJ whole genome shotgun (WGS) entry which is preliminary data.</text>
</comment>
<feature type="region of interest" description="Disordered" evidence="1">
    <location>
        <begin position="1"/>
        <end position="49"/>
    </location>
</feature>
<sequence length="82" mass="8001">MEPDGGRGAGQRERCRTAVAEPVGEPDRDGGADSDDGGASAQAGSLSVEIVEHSGGAVVVPTAPTRVRPGPPTAPAGLTPNG</sequence>
<evidence type="ECO:0000313" key="2">
    <source>
        <dbReference type="EMBL" id="GIG86781.1"/>
    </source>
</evidence>
<feature type="region of interest" description="Disordered" evidence="1">
    <location>
        <begin position="61"/>
        <end position="82"/>
    </location>
</feature>
<name>A0ABQ4DWE6_9ACTN</name>
<protein>
    <submittedName>
        <fullName evidence="2">Uncharacterized protein</fullName>
    </submittedName>
</protein>